<accession>A0A0A9BVR3</accession>
<proteinExistence type="predicted"/>
<sequence length="50" mass="5693">MVSGREASTIPSMEQELWSARTLHRCTAMSKCEFHENHVKKLLCLSSNVD</sequence>
<name>A0A0A9BVR3_ARUDO</name>
<evidence type="ECO:0000313" key="1">
    <source>
        <dbReference type="EMBL" id="JAD63367.1"/>
    </source>
</evidence>
<reference evidence="1" key="1">
    <citation type="submission" date="2014-09" db="EMBL/GenBank/DDBJ databases">
        <authorList>
            <person name="Magalhaes I.L.F."/>
            <person name="Oliveira U."/>
            <person name="Santos F.R."/>
            <person name="Vidigal T.H.D.A."/>
            <person name="Brescovit A.D."/>
            <person name="Santos A.J."/>
        </authorList>
    </citation>
    <scope>NUCLEOTIDE SEQUENCE</scope>
    <source>
        <tissue evidence="1">Shoot tissue taken approximately 20 cm above the soil surface</tissue>
    </source>
</reference>
<dbReference type="AlphaFoldDB" id="A0A0A9BVR3"/>
<protein>
    <submittedName>
        <fullName evidence="1">Uncharacterized protein</fullName>
    </submittedName>
</protein>
<reference evidence="1" key="2">
    <citation type="journal article" date="2015" name="Data Brief">
        <title>Shoot transcriptome of the giant reed, Arundo donax.</title>
        <authorList>
            <person name="Barrero R.A."/>
            <person name="Guerrero F.D."/>
            <person name="Moolhuijzen P."/>
            <person name="Goolsby J.A."/>
            <person name="Tidwell J."/>
            <person name="Bellgard S.E."/>
            <person name="Bellgard M.I."/>
        </authorList>
    </citation>
    <scope>NUCLEOTIDE SEQUENCE</scope>
    <source>
        <tissue evidence="1">Shoot tissue taken approximately 20 cm above the soil surface</tissue>
    </source>
</reference>
<organism evidence="1">
    <name type="scientific">Arundo donax</name>
    <name type="common">Giant reed</name>
    <name type="synonym">Donax arundinaceus</name>
    <dbReference type="NCBI Taxonomy" id="35708"/>
    <lineage>
        <taxon>Eukaryota</taxon>
        <taxon>Viridiplantae</taxon>
        <taxon>Streptophyta</taxon>
        <taxon>Embryophyta</taxon>
        <taxon>Tracheophyta</taxon>
        <taxon>Spermatophyta</taxon>
        <taxon>Magnoliopsida</taxon>
        <taxon>Liliopsida</taxon>
        <taxon>Poales</taxon>
        <taxon>Poaceae</taxon>
        <taxon>PACMAD clade</taxon>
        <taxon>Arundinoideae</taxon>
        <taxon>Arundineae</taxon>
        <taxon>Arundo</taxon>
    </lineage>
</organism>
<dbReference type="EMBL" id="GBRH01234528">
    <property type="protein sequence ID" value="JAD63367.1"/>
    <property type="molecule type" value="Transcribed_RNA"/>
</dbReference>